<dbReference type="SMART" id="SM00321">
    <property type="entry name" value="WSC"/>
    <property type="match status" value="1"/>
</dbReference>
<dbReference type="EMBL" id="MU005610">
    <property type="protein sequence ID" value="KAF2678630.1"/>
    <property type="molecule type" value="Genomic_DNA"/>
</dbReference>
<feature type="signal peptide" evidence="2">
    <location>
        <begin position="1"/>
        <end position="18"/>
    </location>
</feature>
<feature type="chain" id="PRO_5026065055" evidence="2">
    <location>
        <begin position="19"/>
        <end position="195"/>
    </location>
</feature>
<organism evidence="4 5">
    <name type="scientific">Lentithecium fluviatile CBS 122367</name>
    <dbReference type="NCBI Taxonomy" id="1168545"/>
    <lineage>
        <taxon>Eukaryota</taxon>
        <taxon>Fungi</taxon>
        <taxon>Dikarya</taxon>
        <taxon>Ascomycota</taxon>
        <taxon>Pezizomycotina</taxon>
        <taxon>Dothideomycetes</taxon>
        <taxon>Pleosporomycetidae</taxon>
        <taxon>Pleosporales</taxon>
        <taxon>Massarineae</taxon>
        <taxon>Lentitheciaceae</taxon>
        <taxon>Lentithecium</taxon>
    </lineage>
</organism>
<protein>
    <submittedName>
        <fullName evidence="4">WSC-domain-containing protein</fullName>
    </submittedName>
</protein>
<keyword evidence="5" id="KW-1185">Reference proteome</keyword>
<feature type="domain" description="WSC" evidence="3">
    <location>
        <begin position="135"/>
        <end position="195"/>
    </location>
</feature>
<dbReference type="AlphaFoldDB" id="A0A6G1IKW4"/>
<dbReference type="InterPro" id="IPR051589">
    <property type="entry name" value="Sialate-O-sulfotransferase"/>
</dbReference>
<dbReference type="Proteomes" id="UP000799291">
    <property type="component" value="Unassembled WGS sequence"/>
</dbReference>
<keyword evidence="2" id="KW-0732">Signal</keyword>
<accession>A0A6G1IKW4</accession>
<dbReference type="OrthoDB" id="2019572at2759"/>
<evidence type="ECO:0000313" key="5">
    <source>
        <dbReference type="Proteomes" id="UP000799291"/>
    </source>
</evidence>
<dbReference type="InterPro" id="IPR002889">
    <property type="entry name" value="WSC_carb-bd"/>
</dbReference>
<dbReference type="Pfam" id="PF01822">
    <property type="entry name" value="WSC"/>
    <property type="match status" value="2"/>
</dbReference>
<evidence type="ECO:0000256" key="2">
    <source>
        <dbReference type="SAM" id="SignalP"/>
    </source>
</evidence>
<evidence type="ECO:0000259" key="3">
    <source>
        <dbReference type="PROSITE" id="PS51212"/>
    </source>
</evidence>
<dbReference type="PROSITE" id="PS51212">
    <property type="entry name" value="WSC"/>
    <property type="match status" value="2"/>
</dbReference>
<name>A0A6G1IKW4_9PLEO</name>
<keyword evidence="1" id="KW-0677">Repeat</keyword>
<reference evidence="4" key="1">
    <citation type="journal article" date="2020" name="Stud. Mycol.">
        <title>101 Dothideomycetes genomes: a test case for predicting lifestyles and emergence of pathogens.</title>
        <authorList>
            <person name="Haridas S."/>
            <person name="Albert R."/>
            <person name="Binder M."/>
            <person name="Bloem J."/>
            <person name="Labutti K."/>
            <person name="Salamov A."/>
            <person name="Andreopoulos B."/>
            <person name="Baker S."/>
            <person name="Barry K."/>
            <person name="Bills G."/>
            <person name="Bluhm B."/>
            <person name="Cannon C."/>
            <person name="Castanera R."/>
            <person name="Culley D."/>
            <person name="Daum C."/>
            <person name="Ezra D."/>
            <person name="Gonzalez J."/>
            <person name="Henrissat B."/>
            <person name="Kuo A."/>
            <person name="Liang C."/>
            <person name="Lipzen A."/>
            <person name="Lutzoni F."/>
            <person name="Magnuson J."/>
            <person name="Mondo S."/>
            <person name="Nolan M."/>
            <person name="Ohm R."/>
            <person name="Pangilinan J."/>
            <person name="Park H.-J."/>
            <person name="Ramirez L."/>
            <person name="Alfaro M."/>
            <person name="Sun H."/>
            <person name="Tritt A."/>
            <person name="Yoshinaga Y."/>
            <person name="Zwiers L.-H."/>
            <person name="Turgeon B."/>
            <person name="Goodwin S."/>
            <person name="Spatafora J."/>
            <person name="Crous P."/>
            <person name="Grigoriev I."/>
        </authorList>
    </citation>
    <scope>NUCLEOTIDE SEQUENCE</scope>
    <source>
        <strain evidence="4">CBS 122367</strain>
    </source>
</reference>
<sequence>MRRHSISLFVAAVASVRAYSTAIRTRAIPWTYSGCYVDNLGSRTLRGNSWFSADSMTVETCQSVCSDSGYPFACLEYASQCFCDVAILPTAGLSDETDCSMACSSNGNEICGGPSQLSIYATSATGSNTNPGVNDFNLLDCYIDSVAKRMQSYWVAIDGVADAMSVSACTASCLASGCSYAGVEYSGECWCDDSL</sequence>
<dbReference type="PANTHER" id="PTHR45964">
    <property type="entry name" value="WSCD FAMILY MEMBER CG9164"/>
    <property type="match status" value="1"/>
</dbReference>
<evidence type="ECO:0000256" key="1">
    <source>
        <dbReference type="ARBA" id="ARBA00022737"/>
    </source>
</evidence>
<evidence type="ECO:0000313" key="4">
    <source>
        <dbReference type="EMBL" id="KAF2678630.1"/>
    </source>
</evidence>
<proteinExistence type="predicted"/>
<dbReference type="PANTHER" id="PTHR45964:SF5">
    <property type="entry name" value="WSCD FAMILY MEMBER CG9164"/>
    <property type="match status" value="1"/>
</dbReference>
<feature type="domain" description="WSC" evidence="3">
    <location>
        <begin position="29"/>
        <end position="123"/>
    </location>
</feature>
<gene>
    <name evidence="4" type="ORF">K458DRAFT_394680</name>
</gene>